<accession>A0A699J6Y5</accession>
<keyword evidence="3" id="KW-0418">Kinase</keyword>
<feature type="coiled-coil region" evidence="1">
    <location>
        <begin position="231"/>
        <end position="286"/>
    </location>
</feature>
<feature type="coiled-coil region" evidence="1">
    <location>
        <begin position="428"/>
        <end position="465"/>
    </location>
</feature>
<feature type="non-terminal residue" evidence="3">
    <location>
        <position position="495"/>
    </location>
</feature>
<reference evidence="3" key="1">
    <citation type="journal article" date="2019" name="Sci. Rep.">
        <title>Draft genome of Tanacetum cinerariifolium, the natural source of mosquito coil.</title>
        <authorList>
            <person name="Yamashiro T."/>
            <person name="Shiraishi A."/>
            <person name="Satake H."/>
            <person name="Nakayama K."/>
        </authorList>
    </citation>
    <scope>NUCLEOTIDE SEQUENCE</scope>
</reference>
<dbReference type="EMBL" id="BKCJ010374207">
    <property type="protein sequence ID" value="GFA13447.1"/>
    <property type="molecule type" value="Genomic_DNA"/>
</dbReference>
<name>A0A699J6Y5_TANCI</name>
<proteinExistence type="predicted"/>
<evidence type="ECO:0000256" key="2">
    <source>
        <dbReference type="SAM" id="MobiDB-lite"/>
    </source>
</evidence>
<feature type="compositionally biased region" description="Pro residues" evidence="2">
    <location>
        <begin position="199"/>
        <end position="211"/>
    </location>
</feature>
<feature type="non-terminal residue" evidence="3">
    <location>
        <position position="1"/>
    </location>
</feature>
<protein>
    <submittedName>
        <fullName evidence="3">Xylulose kinase-1</fullName>
    </submittedName>
</protein>
<keyword evidence="1" id="KW-0175">Coiled coil</keyword>
<sequence length="495" mass="56260">FLNASAIKYALTVNPNIYVSVIKQFWSSVAVKKVNDVTRLQALVDRKKVLITEETVQEALYLDDADSIDCLPNKEIFTELARMGYEKPLTKLTFIRRFSQPYEEYGQFIKVLYVSTIPTTDDKSTSWVGKGFSKVETSLFESMIVAQQADDVADEGDAGVNVDDVPTADVEPTIPSPPPTTQSPPKEQEQPSTSHVISTPPPSPIAPPPSPSQQQQPLQPSLDAEISMDLIQTLLETFIALTRRVENLEQDKISQTLEITKLKQRVKKLERRNKLKASKLRRLKQVGTAQRVETSEDTIMDDVFKQGEIIANMDEDEDVTLKDVAAAKKDTEVKKDVDVQGRPTESQAQIYKIDLEHADKVLSMQDDEPEPAELTEVDDVIEHVKEKGRQYNDVLRYQALKKKPQSEAQARKTMMHYLLNMAGFKMDYFKEEEERRALKRRAESSEEKAAEKQKLDEEVEELRKHLQIIPNDDVYTEATPLALKVPVVDYEIYTE</sequence>
<organism evidence="3">
    <name type="scientific">Tanacetum cinerariifolium</name>
    <name type="common">Dalmatian daisy</name>
    <name type="synonym">Chrysanthemum cinerariifolium</name>
    <dbReference type="NCBI Taxonomy" id="118510"/>
    <lineage>
        <taxon>Eukaryota</taxon>
        <taxon>Viridiplantae</taxon>
        <taxon>Streptophyta</taxon>
        <taxon>Embryophyta</taxon>
        <taxon>Tracheophyta</taxon>
        <taxon>Spermatophyta</taxon>
        <taxon>Magnoliopsida</taxon>
        <taxon>eudicotyledons</taxon>
        <taxon>Gunneridae</taxon>
        <taxon>Pentapetalae</taxon>
        <taxon>asterids</taxon>
        <taxon>campanulids</taxon>
        <taxon>Asterales</taxon>
        <taxon>Asteraceae</taxon>
        <taxon>Asteroideae</taxon>
        <taxon>Anthemideae</taxon>
        <taxon>Anthemidinae</taxon>
        <taxon>Tanacetum</taxon>
    </lineage>
</organism>
<keyword evidence="3" id="KW-0808">Transferase</keyword>
<dbReference type="GO" id="GO:0016301">
    <property type="term" value="F:kinase activity"/>
    <property type="evidence" value="ECO:0007669"/>
    <property type="project" value="UniProtKB-KW"/>
</dbReference>
<evidence type="ECO:0000313" key="3">
    <source>
        <dbReference type="EMBL" id="GFA13447.1"/>
    </source>
</evidence>
<evidence type="ECO:0000256" key="1">
    <source>
        <dbReference type="SAM" id="Coils"/>
    </source>
</evidence>
<gene>
    <name evidence="3" type="ORF">Tci_585419</name>
</gene>
<comment type="caution">
    <text evidence="3">The sequence shown here is derived from an EMBL/GenBank/DDBJ whole genome shotgun (WGS) entry which is preliminary data.</text>
</comment>
<dbReference type="AlphaFoldDB" id="A0A699J6Y5"/>
<feature type="region of interest" description="Disordered" evidence="2">
    <location>
        <begin position="154"/>
        <end position="220"/>
    </location>
</feature>